<sequence>MDRLRLLAVDPDDLAVLSATCQDAVVHPKDCVHRSRQKQFVMEFNRFVWESAQKRRFGLFSKPSYERRRAVLHFDRVNEVKSTGFDGQDSDAVLVLLAIRFTPSQDPSGVIDLVFAGGATIRLSVEVIEAQLTDIGGAWSTKFKPDHDRDPA</sequence>
<evidence type="ECO:0000313" key="2">
    <source>
        <dbReference type="Proteomes" id="UP000192656"/>
    </source>
</evidence>
<protein>
    <recommendedName>
        <fullName evidence="3">DUF2948 domain-containing protein</fullName>
    </recommendedName>
</protein>
<gene>
    <name evidence="1" type="ORF">SAMN06297251_103300</name>
</gene>
<reference evidence="1 2" key="1">
    <citation type="submission" date="2017-04" db="EMBL/GenBank/DDBJ databases">
        <authorList>
            <person name="Afonso C.L."/>
            <person name="Miller P.J."/>
            <person name="Scott M.A."/>
            <person name="Spackman E."/>
            <person name="Goraichik I."/>
            <person name="Dimitrov K.M."/>
            <person name="Suarez D.L."/>
            <person name="Swayne D.E."/>
        </authorList>
    </citation>
    <scope>NUCLEOTIDE SEQUENCE [LARGE SCALE GENOMIC DNA]</scope>
    <source>
        <strain evidence="1 2">CGMCC 1.10972</strain>
    </source>
</reference>
<proteinExistence type="predicted"/>
<dbReference type="STRING" id="937218.SAMN06297251_103300"/>
<accession>A0A1W2A1W7</accession>
<organism evidence="1 2">
    <name type="scientific">Fulvimarina manganoxydans</name>
    <dbReference type="NCBI Taxonomy" id="937218"/>
    <lineage>
        <taxon>Bacteria</taxon>
        <taxon>Pseudomonadati</taxon>
        <taxon>Pseudomonadota</taxon>
        <taxon>Alphaproteobacteria</taxon>
        <taxon>Hyphomicrobiales</taxon>
        <taxon>Aurantimonadaceae</taxon>
        <taxon>Fulvimarina</taxon>
    </lineage>
</organism>
<dbReference type="EMBL" id="FWXR01000003">
    <property type="protein sequence ID" value="SMC54654.1"/>
    <property type="molecule type" value="Genomic_DNA"/>
</dbReference>
<dbReference type="Proteomes" id="UP000192656">
    <property type="component" value="Unassembled WGS sequence"/>
</dbReference>
<evidence type="ECO:0008006" key="3">
    <source>
        <dbReference type="Google" id="ProtNLM"/>
    </source>
</evidence>
<name>A0A1W2A1W7_9HYPH</name>
<evidence type="ECO:0000313" key="1">
    <source>
        <dbReference type="EMBL" id="SMC54654.1"/>
    </source>
</evidence>
<dbReference type="RefSeq" id="WP_084409102.1">
    <property type="nucleotide sequence ID" value="NZ_FWXR01000003.1"/>
</dbReference>
<dbReference type="InterPro" id="IPR021335">
    <property type="entry name" value="DUF2948"/>
</dbReference>
<dbReference type="OrthoDB" id="9806367at2"/>
<dbReference type="Pfam" id="PF11164">
    <property type="entry name" value="DUF2948"/>
    <property type="match status" value="1"/>
</dbReference>
<keyword evidence="2" id="KW-1185">Reference proteome</keyword>
<dbReference type="AlphaFoldDB" id="A0A1W2A1W7"/>